<feature type="transmembrane region" description="Helical" evidence="9">
    <location>
        <begin position="176"/>
        <end position="200"/>
    </location>
</feature>
<dbReference type="OrthoDB" id="6117944at2759"/>
<evidence type="ECO:0000256" key="4">
    <source>
        <dbReference type="ARBA" id="ARBA00022989"/>
    </source>
</evidence>
<evidence type="ECO:0000313" key="11">
    <source>
        <dbReference type="Proteomes" id="UP000515163"/>
    </source>
</evidence>
<name>A0A6P8HGH6_ACTTE</name>
<dbReference type="PRINTS" id="PR00237">
    <property type="entry name" value="GPCRRHODOPSN"/>
</dbReference>
<proteinExistence type="predicted"/>
<dbReference type="KEGG" id="aten:116292355"/>
<evidence type="ECO:0000256" key="1">
    <source>
        <dbReference type="ARBA" id="ARBA00004651"/>
    </source>
</evidence>
<dbReference type="Gene3D" id="1.20.1070.10">
    <property type="entry name" value="Rhodopsin 7-helix transmembrane proteins"/>
    <property type="match status" value="1"/>
</dbReference>
<feature type="transmembrane region" description="Helical" evidence="9">
    <location>
        <begin position="132"/>
        <end position="156"/>
    </location>
</feature>
<protein>
    <submittedName>
        <fullName evidence="12">Adenosine receptor A3-like</fullName>
    </submittedName>
</protein>
<dbReference type="PANTHER" id="PTHR24249:SF372">
    <property type="entry name" value="G-PROTEIN COUPLED RECEPTORS FAMILY 1 PROFILE DOMAIN-CONTAINING PROTEIN"/>
    <property type="match status" value="1"/>
</dbReference>
<dbReference type="Pfam" id="PF00001">
    <property type="entry name" value="7tm_1"/>
    <property type="match status" value="1"/>
</dbReference>
<gene>
    <name evidence="12" type="primary">LOC116292355</name>
</gene>
<evidence type="ECO:0000256" key="7">
    <source>
        <dbReference type="ARBA" id="ARBA00023170"/>
    </source>
</evidence>
<dbReference type="InParanoid" id="A0A6P8HGH6"/>
<evidence type="ECO:0000256" key="8">
    <source>
        <dbReference type="ARBA" id="ARBA00023224"/>
    </source>
</evidence>
<keyword evidence="4 9" id="KW-1133">Transmembrane helix</keyword>
<evidence type="ECO:0000256" key="2">
    <source>
        <dbReference type="ARBA" id="ARBA00022475"/>
    </source>
</evidence>
<dbReference type="SMART" id="SM01381">
    <property type="entry name" value="7TM_GPCR_Srsx"/>
    <property type="match status" value="1"/>
</dbReference>
<keyword evidence="8" id="KW-0807">Transducer</keyword>
<keyword evidence="7" id="KW-0675">Receptor</keyword>
<evidence type="ECO:0000256" key="6">
    <source>
        <dbReference type="ARBA" id="ARBA00023136"/>
    </source>
</evidence>
<dbReference type="RefSeq" id="XP_031555514.1">
    <property type="nucleotide sequence ID" value="XM_031699654.1"/>
</dbReference>
<dbReference type="GO" id="GO:0005886">
    <property type="term" value="C:plasma membrane"/>
    <property type="evidence" value="ECO:0007669"/>
    <property type="project" value="UniProtKB-SubCell"/>
</dbReference>
<feature type="domain" description="G-protein coupled receptors family 1 profile" evidence="10">
    <location>
        <begin position="33"/>
        <end position="317"/>
    </location>
</feature>
<sequence>MNNTTSPPQTFPNLSEITFTVFMILISLIGAVGNTFVIVAVLVNKKLRSTTNILILNLSVADFFVCFVAIPLRVLAGIVRGLLSFIECPFILSLTIFFDGASRVNTLLIALDRFGAIKWPFLYISVVTKRALSWVVFLCWTIMLNIGLLPLFGVGLKTKPSTSTMCFFFNNLSTEFICLFVFAFCIFPLMLIIPINCFLFRTSFKQMKKIHEQKLSLGIINPACTAVKENSNGNIEKENQKITSNSKASTSLRVLVKQSRVAKMVTILIASFIILVTPISMIDLIQTFYPEVDIPPYVSKIAVGMIYLNSAINVFIYAGYNLEFRKTFYFMFRRTREQFSSEVGPSSVSGVRFTKTGSKDGEKNNVQLLSFKTIPNL</sequence>
<dbReference type="Proteomes" id="UP000515163">
    <property type="component" value="Unplaced"/>
</dbReference>
<evidence type="ECO:0000259" key="10">
    <source>
        <dbReference type="PROSITE" id="PS50262"/>
    </source>
</evidence>
<evidence type="ECO:0000256" key="3">
    <source>
        <dbReference type="ARBA" id="ARBA00022692"/>
    </source>
</evidence>
<accession>A0A6P8HGH6</accession>
<evidence type="ECO:0000313" key="12">
    <source>
        <dbReference type="RefSeq" id="XP_031555514.1"/>
    </source>
</evidence>
<feature type="transmembrane region" description="Helical" evidence="9">
    <location>
        <begin position="20"/>
        <end position="43"/>
    </location>
</feature>
<evidence type="ECO:0000256" key="9">
    <source>
        <dbReference type="SAM" id="Phobius"/>
    </source>
</evidence>
<evidence type="ECO:0000256" key="5">
    <source>
        <dbReference type="ARBA" id="ARBA00023040"/>
    </source>
</evidence>
<feature type="transmembrane region" description="Helical" evidence="9">
    <location>
        <begin position="55"/>
        <end position="78"/>
    </location>
</feature>
<organism evidence="11 12">
    <name type="scientific">Actinia tenebrosa</name>
    <name type="common">Australian red waratah sea anemone</name>
    <dbReference type="NCBI Taxonomy" id="6105"/>
    <lineage>
        <taxon>Eukaryota</taxon>
        <taxon>Metazoa</taxon>
        <taxon>Cnidaria</taxon>
        <taxon>Anthozoa</taxon>
        <taxon>Hexacorallia</taxon>
        <taxon>Actiniaria</taxon>
        <taxon>Actiniidae</taxon>
        <taxon>Actinia</taxon>
    </lineage>
</organism>
<keyword evidence="3 9" id="KW-0812">Transmembrane</keyword>
<dbReference type="InterPro" id="IPR000276">
    <property type="entry name" value="GPCR_Rhodpsn"/>
</dbReference>
<feature type="transmembrane region" description="Helical" evidence="9">
    <location>
        <begin position="301"/>
        <end position="322"/>
    </location>
</feature>
<dbReference type="InterPro" id="IPR050569">
    <property type="entry name" value="TAAR"/>
</dbReference>
<reference evidence="12" key="1">
    <citation type="submission" date="2025-08" db="UniProtKB">
        <authorList>
            <consortium name="RefSeq"/>
        </authorList>
    </citation>
    <scope>IDENTIFICATION</scope>
    <source>
        <tissue evidence="12">Tentacle</tissue>
    </source>
</reference>
<keyword evidence="2" id="KW-1003">Cell membrane</keyword>
<dbReference type="GeneID" id="116292355"/>
<dbReference type="SUPFAM" id="SSF81321">
    <property type="entry name" value="Family A G protein-coupled receptor-like"/>
    <property type="match status" value="1"/>
</dbReference>
<dbReference type="PANTHER" id="PTHR24249">
    <property type="entry name" value="HISTAMINE RECEPTOR-RELATED G-PROTEIN COUPLED RECEPTOR"/>
    <property type="match status" value="1"/>
</dbReference>
<comment type="subcellular location">
    <subcellularLocation>
        <location evidence="1">Cell membrane</location>
        <topology evidence="1">Multi-pass membrane protein</topology>
    </subcellularLocation>
</comment>
<dbReference type="AlphaFoldDB" id="A0A6P8HGH6"/>
<keyword evidence="6 9" id="KW-0472">Membrane</keyword>
<dbReference type="GO" id="GO:0004930">
    <property type="term" value="F:G protein-coupled receptor activity"/>
    <property type="evidence" value="ECO:0007669"/>
    <property type="project" value="UniProtKB-KW"/>
</dbReference>
<feature type="transmembrane region" description="Helical" evidence="9">
    <location>
        <begin position="261"/>
        <end position="281"/>
    </location>
</feature>
<keyword evidence="5" id="KW-0297">G-protein coupled receptor</keyword>
<keyword evidence="11" id="KW-1185">Reference proteome</keyword>
<feature type="transmembrane region" description="Helical" evidence="9">
    <location>
        <begin position="90"/>
        <end position="111"/>
    </location>
</feature>
<dbReference type="InterPro" id="IPR017452">
    <property type="entry name" value="GPCR_Rhodpsn_7TM"/>
</dbReference>
<dbReference type="PROSITE" id="PS50262">
    <property type="entry name" value="G_PROTEIN_RECEP_F1_2"/>
    <property type="match status" value="1"/>
</dbReference>